<evidence type="ECO:0000313" key="2">
    <source>
        <dbReference type="EMBL" id="CAI9723931.1"/>
    </source>
</evidence>
<organism evidence="2 3">
    <name type="scientific">Octopus vulgaris</name>
    <name type="common">Common octopus</name>
    <dbReference type="NCBI Taxonomy" id="6645"/>
    <lineage>
        <taxon>Eukaryota</taxon>
        <taxon>Metazoa</taxon>
        <taxon>Spiralia</taxon>
        <taxon>Lophotrochozoa</taxon>
        <taxon>Mollusca</taxon>
        <taxon>Cephalopoda</taxon>
        <taxon>Coleoidea</taxon>
        <taxon>Octopodiformes</taxon>
        <taxon>Octopoda</taxon>
        <taxon>Incirrata</taxon>
        <taxon>Octopodidae</taxon>
        <taxon>Octopus</taxon>
    </lineage>
</organism>
<evidence type="ECO:0000313" key="3">
    <source>
        <dbReference type="Proteomes" id="UP001162480"/>
    </source>
</evidence>
<keyword evidence="3" id="KW-1185">Reference proteome</keyword>
<dbReference type="EMBL" id="OX597819">
    <property type="protein sequence ID" value="CAI9723931.1"/>
    <property type="molecule type" value="Genomic_DNA"/>
</dbReference>
<gene>
    <name evidence="2" type="ORF">OCTVUL_1B019278</name>
</gene>
<dbReference type="Proteomes" id="UP001162480">
    <property type="component" value="Chromosome 6"/>
</dbReference>
<name>A0AA36AX64_OCTVU</name>
<evidence type="ECO:0000256" key="1">
    <source>
        <dbReference type="SAM" id="SignalP"/>
    </source>
</evidence>
<protein>
    <recommendedName>
        <fullName evidence="4">Secreted protein</fullName>
    </recommendedName>
</protein>
<accession>A0AA36AX64</accession>
<proteinExistence type="predicted"/>
<feature type="chain" id="PRO_5041297857" description="Secreted protein" evidence="1">
    <location>
        <begin position="25"/>
        <end position="131"/>
    </location>
</feature>
<sequence>MVMTVTVVSLVIVKVALFADDVDGDNNNRRDTGSTIHNDNIYTGIAVNIQGVSDNTKKKPMVEQCLNRKRDAGFLDKRSKTMMALSTNLQLYSFHRKKFYTFLLLLLLRITSLNQRYCISLRNINCMYLYR</sequence>
<reference evidence="2" key="1">
    <citation type="submission" date="2023-08" db="EMBL/GenBank/DDBJ databases">
        <authorList>
            <person name="Alioto T."/>
            <person name="Alioto T."/>
            <person name="Gomez Garrido J."/>
        </authorList>
    </citation>
    <scope>NUCLEOTIDE SEQUENCE</scope>
</reference>
<evidence type="ECO:0008006" key="4">
    <source>
        <dbReference type="Google" id="ProtNLM"/>
    </source>
</evidence>
<keyword evidence="1" id="KW-0732">Signal</keyword>
<dbReference type="AlphaFoldDB" id="A0AA36AX64"/>
<feature type="signal peptide" evidence="1">
    <location>
        <begin position="1"/>
        <end position="24"/>
    </location>
</feature>